<dbReference type="AlphaFoldDB" id="A0A1G2NF92"/>
<organism evidence="2 3">
    <name type="scientific">Candidatus Taylorbacteria bacterium RIFCSPLOWO2_01_FULL_45_15b</name>
    <dbReference type="NCBI Taxonomy" id="1802319"/>
    <lineage>
        <taxon>Bacteria</taxon>
        <taxon>Candidatus Tayloriibacteriota</taxon>
    </lineage>
</organism>
<dbReference type="InterPro" id="IPR005025">
    <property type="entry name" value="FMN_Rdtase-like_dom"/>
</dbReference>
<dbReference type="EMBL" id="MHRX01000007">
    <property type="protein sequence ID" value="OHA34757.1"/>
    <property type="molecule type" value="Genomic_DNA"/>
</dbReference>
<sequence>MSDTPLIIAVIHGTSRELNRSIHAARFVMAELKKHGVGVKFVEPADYIIGRTEDNPEKDPRLLLWQKIAASADAFVIVTPEYNRGYPGELKMLLDALYDEYEKKPVGLIGVSNGGFGGASVVTNILPVLKELGMVIIRETIRISKIQDVFDEEGRLKDEKYIQRFDDFFDELLWFASLLKKRELTDPHETS</sequence>
<dbReference type="STRING" id="1802319.A2928_02840"/>
<dbReference type="Proteomes" id="UP000176221">
    <property type="component" value="Unassembled WGS sequence"/>
</dbReference>
<dbReference type="SUPFAM" id="SSF52218">
    <property type="entry name" value="Flavoproteins"/>
    <property type="match status" value="1"/>
</dbReference>
<dbReference type="GO" id="GO:0005829">
    <property type="term" value="C:cytosol"/>
    <property type="evidence" value="ECO:0007669"/>
    <property type="project" value="TreeGrafter"/>
</dbReference>
<evidence type="ECO:0000259" key="1">
    <source>
        <dbReference type="Pfam" id="PF03358"/>
    </source>
</evidence>
<dbReference type="Gene3D" id="3.40.50.360">
    <property type="match status" value="1"/>
</dbReference>
<dbReference type="GO" id="GO:0016491">
    <property type="term" value="F:oxidoreductase activity"/>
    <property type="evidence" value="ECO:0007669"/>
    <property type="project" value="InterPro"/>
</dbReference>
<evidence type="ECO:0000313" key="2">
    <source>
        <dbReference type="EMBL" id="OHA34757.1"/>
    </source>
</evidence>
<name>A0A1G2NF92_9BACT</name>
<dbReference type="InterPro" id="IPR029039">
    <property type="entry name" value="Flavoprotein-like_sf"/>
</dbReference>
<protein>
    <recommendedName>
        <fullName evidence="1">NADPH-dependent FMN reductase-like domain-containing protein</fullName>
    </recommendedName>
</protein>
<proteinExistence type="predicted"/>
<comment type="caution">
    <text evidence="2">The sequence shown here is derived from an EMBL/GenBank/DDBJ whole genome shotgun (WGS) entry which is preliminary data.</text>
</comment>
<dbReference type="PANTHER" id="PTHR30543:SF21">
    <property type="entry name" value="NAD(P)H-DEPENDENT FMN REDUCTASE LOT6"/>
    <property type="match status" value="1"/>
</dbReference>
<accession>A0A1G2NF92</accession>
<evidence type="ECO:0000313" key="3">
    <source>
        <dbReference type="Proteomes" id="UP000176221"/>
    </source>
</evidence>
<dbReference type="PANTHER" id="PTHR30543">
    <property type="entry name" value="CHROMATE REDUCTASE"/>
    <property type="match status" value="1"/>
</dbReference>
<reference evidence="2 3" key="1">
    <citation type="journal article" date="2016" name="Nat. Commun.">
        <title>Thousands of microbial genomes shed light on interconnected biogeochemical processes in an aquifer system.</title>
        <authorList>
            <person name="Anantharaman K."/>
            <person name="Brown C.T."/>
            <person name="Hug L.A."/>
            <person name="Sharon I."/>
            <person name="Castelle C.J."/>
            <person name="Probst A.J."/>
            <person name="Thomas B.C."/>
            <person name="Singh A."/>
            <person name="Wilkins M.J."/>
            <person name="Karaoz U."/>
            <person name="Brodie E.L."/>
            <person name="Williams K.H."/>
            <person name="Hubbard S.S."/>
            <person name="Banfield J.F."/>
        </authorList>
    </citation>
    <scope>NUCLEOTIDE SEQUENCE [LARGE SCALE GENOMIC DNA]</scope>
</reference>
<feature type="domain" description="NADPH-dependent FMN reductase-like" evidence="1">
    <location>
        <begin position="8"/>
        <end position="144"/>
    </location>
</feature>
<gene>
    <name evidence="2" type="ORF">A2928_02840</name>
</gene>
<dbReference type="Pfam" id="PF03358">
    <property type="entry name" value="FMN_red"/>
    <property type="match status" value="1"/>
</dbReference>
<dbReference type="GO" id="GO:0010181">
    <property type="term" value="F:FMN binding"/>
    <property type="evidence" value="ECO:0007669"/>
    <property type="project" value="TreeGrafter"/>
</dbReference>
<dbReference type="InterPro" id="IPR050712">
    <property type="entry name" value="NAD(P)H-dep_reductase"/>
</dbReference>